<keyword evidence="3" id="KW-1185">Reference proteome</keyword>
<dbReference type="Pfam" id="PF08378">
    <property type="entry name" value="NERD"/>
    <property type="match status" value="1"/>
</dbReference>
<sequence length="414" mass="45183">MLIKSAQDRSEDIEALEALMRHPQATAQIQAKIDGEIRMIRAGAKTEKDAAYVIEFDHRASQNWAVIHDLRIEHKGRVAQIDHLLINRLLEIWVCESKSFHQGVAVNEVGEFTSFFAGSPRGIPSPIEQNRRHILVLQSLLKGAVVPLPKRFGVKLMPRFESAVLISQNARITRPKKPFAGLETVMKNDQLRSAIDRQIDNASGLAAMLSMWRVVGPETLEQFARSIAKLHRPLAFDWPAKFGLPKVPSVSSAAPVPPEPYGAAQPVQTLAVQEPEAVYHAGPERAAARVPGVGTKPQSQALPRADSARPSAAMDGLAAQQPVLAANAGKSDKNEKLPTSKLARKWGLTTAAGIERLQQCGYLEPREAGDLGLTSKARAIGAVHVERGPHSPYFLWPANLDSLPLEGHGLRQEA</sequence>
<feature type="domain" description="NERD" evidence="1">
    <location>
        <begin position="42"/>
        <end position="160"/>
    </location>
</feature>
<reference evidence="2 3" key="1">
    <citation type="submission" date="2016-10" db="EMBL/GenBank/DDBJ databases">
        <authorList>
            <person name="de Groot N.N."/>
        </authorList>
    </citation>
    <scope>NUCLEOTIDE SEQUENCE [LARGE SCALE GENOMIC DNA]</scope>
    <source>
        <strain evidence="2 3">DSM 16619</strain>
    </source>
</reference>
<dbReference type="RefSeq" id="WP_092745445.1">
    <property type="nucleotide sequence ID" value="NZ_FMZC01000015.1"/>
</dbReference>
<dbReference type="PROSITE" id="PS50965">
    <property type="entry name" value="NERD"/>
    <property type="match status" value="1"/>
</dbReference>
<gene>
    <name evidence="2" type="ORF">SAMN05192589_11571</name>
</gene>
<dbReference type="Proteomes" id="UP000198781">
    <property type="component" value="Unassembled WGS sequence"/>
</dbReference>
<dbReference type="EMBL" id="FMZC01000015">
    <property type="protein sequence ID" value="SDE33644.1"/>
    <property type="molecule type" value="Genomic_DNA"/>
</dbReference>
<evidence type="ECO:0000259" key="1">
    <source>
        <dbReference type="PROSITE" id="PS50965"/>
    </source>
</evidence>
<accession>A0A1G7C2Q5</accession>
<dbReference type="AlphaFoldDB" id="A0A1G7C2Q5"/>
<evidence type="ECO:0000313" key="2">
    <source>
        <dbReference type="EMBL" id="SDE33644.1"/>
    </source>
</evidence>
<dbReference type="InterPro" id="IPR011528">
    <property type="entry name" value="NERD"/>
</dbReference>
<name>A0A1G7C2Q5_9BURK</name>
<dbReference type="STRING" id="187868.SAMN05192589_11571"/>
<dbReference type="OrthoDB" id="5500241at2"/>
<protein>
    <submittedName>
        <fullName evidence="2">Nuclease-related domain-containing protein</fullName>
    </submittedName>
</protein>
<proteinExistence type="predicted"/>
<organism evidence="2 3">
    <name type="scientific">Paracidovorax valerianellae</name>
    <dbReference type="NCBI Taxonomy" id="187868"/>
    <lineage>
        <taxon>Bacteria</taxon>
        <taxon>Pseudomonadati</taxon>
        <taxon>Pseudomonadota</taxon>
        <taxon>Betaproteobacteria</taxon>
        <taxon>Burkholderiales</taxon>
        <taxon>Comamonadaceae</taxon>
        <taxon>Paracidovorax</taxon>
    </lineage>
</organism>
<evidence type="ECO:0000313" key="3">
    <source>
        <dbReference type="Proteomes" id="UP000198781"/>
    </source>
</evidence>